<evidence type="ECO:0000313" key="2">
    <source>
        <dbReference type="EMBL" id="KAL2075092.1"/>
    </source>
</evidence>
<feature type="region of interest" description="Disordered" evidence="1">
    <location>
        <begin position="40"/>
        <end position="59"/>
    </location>
</feature>
<proteinExistence type="predicted"/>
<protein>
    <submittedName>
        <fullName evidence="2">Uncharacterized protein</fullName>
    </submittedName>
</protein>
<sequence>MAGDRAAYLHPELHITSILLPSPVPRGFCECVQGARASASADSTADQSSPVQSSPVQSSPTLYGPTLHVQYCVAGLALGTNAEMRVEEQFFLDTIHRAPTILPLSWQMPLNLEPRSEGKCSRVGPTWGVRQIGQARNYERCDWLCCASAALLSPPCPVYPSRKLELVRIFGTTRMRVLVGA</sequence>
<dbReference type="EMBL" id="JAZHXI010000001">
    <property type="protein sequence ID" value="KAL2075092.1"/>
    <property type="molecule type" value="Genomic_DNA"/>
</dbReference>
<organism evidence="2 3">
    <name type="scientific">Oculimacula yallundae</name>
    <dbReference type="NCBI Taxonomy" id="86028"/>
    <lineage>
        <taxon>Eukaryota</taxon>
        <taxon>Fungi</taxon>
        <taxon>Dikarya</taxon>
        <taxon>Ascomycota</taxon>
        <taxon>Pezizomycotina</taxon>
        <taxon>Leotiomycetes</taxon>
        <taxon>Helotiales</taxon>
        <taxon>Ploettnerulaceae</taxon>
        <taxon>Oculimacula</taxon>
    </lineage>
</organism>
<evidence type="ECO:0000313" key="3">
    <source>
        <dbReference type="Proteomes" id="UP001595075"/>
    </source>
</evidence>
<comment type="caution">
    <text evidence="2">The sequence shown here is derived from an EMBL/GenBank/DDBJ whole genome shotgun (WGS) entry which is preliminary data.</text>
</comment>
<keyword evidence="3" id="KW-1185">Reference proteome</keyword>
<name>A0ABR4CZU0_9HELO</name>
<accession>A0ABR4CZU0</accession>
<reference evidence="2 3" key="1">
    <citation type="journal article" date="2024" name="Commun. Biol.">
        <title>Comparative genomic analysis of thermophilic fungi reveals convergent evolutionary adaptations and gene losses.</title>
        <authorList>
            <person name="Steindorff A.S."/>
            <person name="Aguilar-Pontes M.V."/>
            <person name="Robinson A.J."/>
            <person name="Andreopoulos B."/>
            <person name="LaButti K."/>
            <person name="Kuo A."/>
            <person name="Mondo S."/>
            <person name="Riley R."/>
            <person name="Otillar R."/>
            <person name="Haridas S."/>
            <person name="Lipzen A."/>
            <person name="Grimwood J."/>
            <person name="Schmutz J."/>
            <person name="Clum A."/>
            <person name="Reid I.D."/>
            <person name="Moisan M.C."/>
            <person name="Butler G."/>
            <person name="Nguyen T.T.M."/>
            <person name="Dewar K."/>
            <person name="Conant G."/>
            <person name="Drula E."/>
            <person name="Henrissat B."/>
            <person name="Hansel C."/>
            <person name="Singer S."/>
            <person name="Hutchinson M.I."/>
            <person name="de Vries R.P."/>
            <person name="Natvig D.O."/>
            <person name="Powell A.J."/>
            <person name="Tsang A."/>
            <person name="Grigoriev I.V."/>
        </authorList>
    </citation>
    <scope>NUCLEOTIDE SEQUENCE [LARGE SCALE GENOMIC DNA]</scope>
    <source>
        <strain evidence="2 3">CBS 494.80</strain>
    </source>
</reference>
<dbReference type="Proteomes" id="UP001595075">
    <property type="component" value="Unassembled WGS sequence"/>
</dbReference>
<gene>
    <name evidence="2" type="ORF">VTL71DRAFT_34</name>
</gene>
<evidence type="ECO:0000256" key="1">
    <source>
        <dbReference type="SAM" id="MobiDB-lite"/>
    </source>
</evidence>